<evidence type="ECO:0000313" key="3">
    <source>
        <dbReference type="Proteomes" id="UP000326268"/>
    </source>
</evidence>
<keyword evidence="1" id="KW-0472">Membrane</keyword>
<organism evidence="2 3">
    <name type="scientific">Aspergillus caelatus</name>
    <dbReference type="NCBI Taxonomy" id="61420"/>
    <lineage>
        <taxon>Eukaryota</taxon>
        <taxon>Fungi</taxon>
        <taxon>Dikarya</taxon>
        <taxon>Ascomycota</taxon>
        <taxon>Pezizomycotina</taxon>
        <taxon>Eurotiomycetes</taxon>
        <taxon>Eurotiomycetidae</taxon>
        <taxon>Eurotiales</taxon>
        <taxon>Aspergillaceae</taxon>
        <taxon>Aspergillus</taxon>
        <taxon>Aspergillus subgen. Circumdati</taxon>
    </lineage>
</organism>
<reference evidence="2 3" key="1">
    <citation type="submission" date="2019-04" db="EMBL/GenBank/DDBJ databases">
        <title>Friends and foes A comparative genomics studyof 23 Aspergillus species from section Flavi.</title>
        <authorList>
            <consortium name="DOE Joint Genome Institute"/>
            <person name="Kjaerbolling I."/>
            <person name="Vesth T."/>
            <person name="Frisvad J.C."/>
            <person name="Nybo J.L."/>
            <person name="Theobald S."/>
            <person name="Kildgaard S."/>
            <person name="Isbrandt T."/>
            <person name="Kuo A."/>
            <person name="Sato A."/>
            <person name="Lyhne E.K."/>
            <person name="Kogle M.E."/>
            <person name="Wiebenga A."/>
            <person name="Kun R.S."/>
            <person name="Lubbers R.J."/>
            <person name="Makela M.R."/>
            <person name="Barry K."/>
            <person name="Chovatia M."/>
            <person name="Clum A."/>
            <person name="Daum C."/>
            <person name="Haridas S."/>
            <person name="He G."/>
            <person name="LaButti K."/>
            <person name="Lipzen A."/>
            <person name="Mondo S."/>
            <person name="Riley R."/>
            <person name="Salamov A."/>
            <person name="Simmons B.A."/>
            <person name="Magnuson J.K."/>
            <person name="Henrissat B."/>
            <person name="Mortensen U.H."/>
            <person name="Larsen T.O."/>
            <person name="Devries R.P."/>
            <person name="Grigoriev I.V."/>
            <person name="Machida M."/>
            <person name="Baker S.E."/>
            <person name="Andersen M.R."/>
        </authorList>
    </citation>
    <scope>NUCLEOTIDE SEQUENCE [LARGE SCALE GENOMIC DNA]</scope>
    <source>
        <strain evidence="2 3">CBS 763.97</strain>
    </source>
</reference>
<evidence type="ECO:0000256" key="1">
    <source>
        <dbReference type="SAM" id="Phobius"/>
    </source>
</evidence>
<gene>
    <name evidence="2" type="ORF">BDV27DRAFT_63429</name>
</gene>
<sequence>MEGVYTVRRSEMSSCGRQICTWWMSGSDVVTIFGGGEREEVACLIFFFFPISFSFSLLRSVFSPSFGPRHNSSGIAEHTSSHFVSYRRKERVPRIIGAQTFHCPL</sequence>
<keyword evidence="3" id="KW-1185">Reference proteome</keyword>
<dbReference type="EMBL" id="ML737867">
    <property type="protein sequence ID" value="KAE8358808.1"/>
    <property type="molecule type" value="Genomic_DNA"/>
</dbReference>
<protein>
    <submittedName>
        <fullName evidence="2">Uncharacterized protein</fullName>
    </submittedName>
</protein>
<dbReference type="OrthoDB" id="5086884at2759"/>
<dbReference type="RefSeq" id="XP_031921889.1">
    <property type="nucleotide sequence ID" value="XM_032077155.1"/>
</dbReference>
<proteinExistence type="predicted"/>
<dbReference type="AlphaFoldDB" id="A0A5N6ZN50"/>
<feature type="transmembrane region" description="Helical" evidence="1">
    <location>
        <begin position="41"/>
        <end position="62"/>
    </location>
</feature>
<evidence type="ECO:0000313" key="2">
    <source>
        <dbReference type="EMBL" id="KAE8358808.1"/>
    </source>
</evidence>
<keyword evidence="1" id="KW-1133">Transmembrane helix</keyword>
<dbReference type="Proteomes" id="UP000326268">
    <property type="component" value="Unassembled WGS sequence"/>
</dbReference>
<keyword evidence="1" id="KW-0812">Transmembrane</keyword>
<dbReference type="GeneID" id="43661601"/>
<name>A0A5N6ZN50_9EURO</name>
<accession>A0A5N6ZN50</accession>